<dbReference type="InterPro" id="IPR000953">
    <property type="entry name" value="Chromo/chromo_shadow_dom"/>
</dbReference>
<feature type="compositionally biased region" description="Basic and acidic residues" evidence="4">
    <location>
        <begin position="214"/>
        <end position="225"/>
    </location>
</feature>
<dbReference type="OrthoDB" id="6421498at2759"/>
<keyword evidence="8" id="KW-1185">Reference proteome</keyword>
<keyword evidence="5" id="KW-1133">Transmembrane helix</keyword>
<feature type="domain" description="Chromo" evidence="6">
    <location>
        <begin position="260"/>
        <end position="318"/>
    </location>
</feature>
<dbReference type="EMBL" id="OC929543">
    <property type="protein sequence ID" value="CAD7658308.1"/>
    <property type="molecule type" value="Genomic_DNA"/>
</dbReference>
<evidence type="ECO:0000256" key="1">
    <source>
        <dbReference type="ARBA" id="ARBA00004123"/>
    </source>
</evidence>
<feature type="non-terminal residue" evidence="7">
    <location>
        <position position="327"/>
    </location>
</feature>
<evidence type="ECO:0000313" key="7">
    <source>
        <dbReference type="EMBL" id="CAD7658308.1"/>
    </source>
</evidence>
<dbReference type="AlphaFoldDB" id="A0A7R9MEH4"/>
<dbReference type="Pfam" id="PF01393">
    <property type="entry name" value="Chromo_shadow"/>
    <property type="match status" value="1"/>
</dbReference>
<evidence type="ECO:0000256" key="5">
    <source>
        <dbReference type="SAM" id="Phobius"/>
    </source>
</evidence>
<dbReference type="SMART" id="SM00300">
    <property type="entry name" value="ChSh"/>
    <property type="match status" value="1"/>
</dbReference>
<dbReference type="Proteomes" id="UP000728032">
    <property type="component" value="Unassembled WGS sequence"/>
</dbReference>
<reference evidence="7" key="1">
    <citation type="submission" date="2020-11" db="EMBL/GenBank/DDBJ databases">
        <authorList>
            <person name="Tran Van P."/>
        </authorList>
    </citation>
    <scope>NUCLEOTIDE SEQUENCE</scope>
</reference>
<dbReference type="EMBL" id="CAJPVJ010014718">
    <property type="protein sequence ID" value="CAG2175494.1"/>
    <property type="molecule type" value="Genomic_DNA"/>
</dbReference>
<keyword evidence="2" id="KW-0677">Repeat</keyword>
<dbReference type="SUPFAM" id="SSF54160">
    <property type="entry name" value="Chromo domain-like"/>
    <property type="match status" value="1"/>
</dbReference>
<name>A0A7R9MEH4_9ACAR</name>
<dbReference type="PANTHER" id="PTHR22812">
    <property type="entry name" value="CHROMOBOX PROTEIN"/>
    <property type="match status" value="1"/>
</dbReference>
<comment type="subcellular location">
    <subcellularLocation>
        <location evidence="1">Nucleus</location>
    </subcellularLocation>
</comment>
<protein>
    <recommendedName>
        <fullName evidence="6">Chromo domain-containing protein</fullName>
    </recommendedName>
</protein>
<evidence type="ECO:0000313" key="8">
    <source>
        <dbReference type="Proteomes" id="UP000728032"/>
    </source>
</evidence>
<evidence type="ECO:0000256" key="4">
    <source>
        <dbReference type="SAM" id="MobiDB-lite"/>
    </source>
</evidence>
<dbReference type="GO" id="GO:0005634">
    <property type="term" value="C:nucleus"/>
    <property type="evidence" value="ECO:0007669"/>
    <property type="project" value="UniProtKB-SubCell"/>
</dbReference>
<dbReference type="FunFam" id="2.40.50.40:FF:000031">
    <property type="entry name" value="Heterochromatin protein 1"/>
    <property type="match status" value="1"/>
</dbReference>
<sequence>DGFRDTDDYTQTAWRRRTRKKNLFTEDVKPKRKYTYEDPLHYDPKEFFTDAFNDRAQKEYSDYVDKHHEQMREELDQAFSEGRSKIVLSAIIGVVLLAICVLDEMIHSDLTAPPLKARDSSLRTLNASANLKRGTLSSAYPSTQRFQGLSVSVRPLTRTKTGTTERGIGPGTGRLYVPIGRAYECHILESDLYSIHRYLGATPEPTASSRRRTASKDETPVVADKRSRRATPGRPAKDKSLEEDFDDAMKKPRGGFERGLRPDRILGATDASGELMFLMKWLDSDEADLVPAKMANVKCPQIVIKFYEDRLTWHSNAEELNAAAKAD</sequence>
<evidence type="ECO:0000259" key="6">
    <source>
        <dbReference type="PROSITE" id="PS50013"/>
    </source>
</evidence>
<feature type="transmembrane region" description="Helical" evidence="5">
    <location>
        <begin position="86"/>
        <end position="106"/>
    </location>
</feature>
<dbReference type="InterPro" id="IPR016197">
    <property type="entry name" value="Chromo-like_dom_sf"/>
</dbReference>
<dbReference type="PROSITE" id="PS50013">
    <property type="entry name" value="CHROMO_2"/>
    <property type="match status" value="1"/>
</dbReference>
<feature type="compositionally biased region" description="Basic and acidic residues" evidence="4">
    <location>
        <begin position="235"/>
        <end position="261"/>
    </location>
</feature>
<proteinExistence type="predicted"/>
<keyword evidence="3" id="KW-0539">Nucleus</keyword>
<dbReference type="Gene3D" id="2.40.50.40">
    <property type="match status" value="1"/>
</dbReference>
<feature type="region of interest" description="Disordered" evidence="4">
    <location>
        <begin position="203"/>
        <end position="261"/>
    </location>
</feature>
<evidence type="ECO:0000256" key="2">
    <source>
        <dbReference type="ARBA" id="ARBA00022737"/>
    </source>
</evidence>
<accession>A0A7R9MEH4</accession>
<dbReference type="InterPro" id="IPR008251">
    <property type="entry name" value="Chromo_shadow_dom"/>
</dbReference>
<evidence type="ECO:0000256" key="3">
    <source>
        <dbReference type="ARBA" id="ARBA00023242"/>
    </source>
</evidence>
<dbReference type="GO" id="GO:0005694">
    <property type="term" value="C:chromosome"/>
    <property type="evidence" value="ECO:0007669"/>
    <property type="project" value="UniProtKB-ARBA"/>
</dbReference>
<keyword evidence="5" id="KW-0812">Transmembrane</keyword>
<dbReference type="InterPro" id="IPR051219">
    <property type="entry name" value="Heterochromatin_chromo-domain"/>
</dbReference>
<organism evidence="7">
    <name type="scientific">Oppiella nova</name>
    <dbReference type="NCBI Taxonomy" id="334625"/>
    <lineage>
        <taxon>Eukaryota</taxon>
        <taxon>Metazoa</taxon>
        <taxon>Ecdysozoa</taxon>
        <taxon>Arthropoda</taxon>
        <taxon>Chelicerata</taxon>
        <taxon>Arachnida</taxon>
        <taxon>Acari</taxon>
        <taxon>Acariformes</taxon>
        <taxon>Sarcoptiformes</taxon>
        <taxon>Oribatida</taxon>
        <taxon>Brachypylina</taxon>
        <taxon>Oppioidea</taxon>
        <taxon>Oppiidae</taxon>
        <taxon>Oppiella</taxon>
    </lineage>
</organism>
<keyword evidence="5" id="KW-0472">Membrane</keyword>
<gene>
    <name evidence="7" type="ORF">ONB1V03_LOCUS14931</name>
</gene>